<sequence length="799" mass="91628">LQLLGGRVVAFLIFVLLASDSFSSSEPPCLRCGETSCYCSRLSLRKVPAAPSELVAELDLSYNRLVKVRENDFLTFPSLRSLFMNNNRIKTIHNKAFLPLIRLEKLDLSENELDMLSPEWFKNLFSLQFLNLLGNKYTTLDQGLLQPLKSLKSLYVGGAFLHSVRRRDFSGPVGLEELVFDGKNLQLYANGSLSEIGYISCVTLGLNYMFERNQTLVQDILTDVVHPNTSLILTDTVFSTEHQMLPLKTAFDLGVTSVTFKNVNMSLLASTAFLNLMSDSKVTKLAFEDVQFFLRSRSYPVTPKSVKSLDVLFLKNVNIAIFYHFKALSFLEHLLQIVRKATIVNSKLLVIPCETSAKLTNLEFLDVSGNILMDLSLQKMMCDGNGGPQNLKTINVSENFLQVINGKLFRKFKQLRHIDLSRNKLEKMPESCDWPASLQFLNLSSNILTKVTKCLPGSLRILDLSRNHLTVFSVELLNLTELYISGNKIGHFPDGSLFPHLLFLSIHNNDLQTFSRNDLDAYKKLESLEARGSSYVCSCDFVTFMNKDLMSHRVAVKGEFESYICDSPDAVRHKRVTDIKLSEFECHKALFVSLLCSWILALFLLSAGLCYKFSVVWYLRMTCAWLKAKRKPKLKKGLLKYDAFVSYSEMDSVWVEMHLVPALEQSEPQLRLCLHNRDFVPGGLIQDNIMDAIEKSRKTLFILSRHFVRSEWCKYELDYSHFRLFDQNDDAVVLILLEPIDKDKIPKRFCRLRNFMNSRTYLEWPYDHDQIPVFWQNLRAVIRPPDIVPEYHKDDDVDP</sequence>
<dbReference type="InterPro" id="IPR001611">
    <property type="entry name" value="Leu-rich_rpt"/>
</dbReference>
<evidence type="ECO:0000256" key="1">
    <source>
        <dbReference type="ARBA" id="ARBA00004479"/>
    </source>
</evidence>
<keyword evidence="6 18" id="KW-0732">Signal</keyword>
<dbReference type="GO" id="GO:0006954">
    <property type="term" value="P:inflammatory response"/>
    <property type="evidence" value="ECO:0007669"/>
    <property type="project" value="UniProtKB-UniRule"/>
</dbReference>
<evidence type="ECO:0000256" key="16">
    <source>
        <dbReference type="PIRSR" id="PIRSR037595-2"/>
    </source>
</evidence>
<dbReference type="GO" id="GO:0043235">
    <property type="term" value="C:receptor complex"/>
    <property type="evidence" value="ECO:0007669"/>
    <property type="project" value="TreeGrafter"/>
</dbReference>
<dbReference type="InterPro" id="IPR000157">
    <property type="entry name" value="TIR_dom"/>
</dbReference>
<evidence type="ECO:0000256" key="14">
    <source>
        <dbReference type="ARBA" id="ARBA00023198"/>
    </source>
</evidence>
<dbReference type="PANTHER" id="PTHR24365:SF17">
    <property type="entry name" value="TOLL-LIKE RECEPTOR 2"/>
    <property type="match status" value="1"/>
</dbReference>
<feature type="chain" id="PRO_5018727223" description="Toll-like receptor 2" evidence="18">
    <location>
        <begin position="26"/>
        <end position="799"/>
    </location>
</feature>
<dbReference type="InterPro" id="IPR035897">
    <property type="entry name" value="Toll_tir_struct_dom_sf"/>
</dbReference>
<evidence type="ECO:0000256" key="7">
    <source>
        <dbReference type="ARBA" id="ARBA00022737"/>
    </source>
</evidence>
<evidence type="ECO:0000256" key="4">
    <source>
        <dbReference type="ARBA" id="ARBA00022614"/>
    </source>
</evidence>
<keyword evidence="5 17" id="KW-0812">Transmembrane</keyword>
<keyword evidence="12 15" id="KW-0675">Receptor</keyword>
<feature type="signal peptide" evidence="18">
    <location>
        <begin position="1"/>
        <end position="25"/>
    </location>
</feature>
<evidence type="ECO:0000256" key="6">
    <source>
        <dbReference type="ARBA" id="ARBA00022729"/>
    </source>
</evidence>
<keyword evidence="3 15" id="KW-0399">Innate immunity</keyword>
<name>A0A3Q3F713_KRYMA</name>
<dbReference type="Pfam" id="PF01582">
    <property type="entry name" value="TIR"/>
    <property type="match status" value="1"/>
</dbReference>
<keyword evidence="13" id="KW-0325">Glycoprotein</keyword>
<dbReference type="PANTHER" id="PTHR24365">
    <property type="entry name" value="TOLL-LIKE RECEPTOR"/>
    <property type="match status" value="1"/>
</dbReference>
<dbReference type="PROSITE" id="PS51450">
    <property type="entry name" value="LRR"/>
    <property type="match status" value="3"/>
</dbReference>
<evidence type="ECO:0000256" key="9">
    <source>
        <dbReference type="ARBA" id="ARBA00022989"/>
    </source>
</evidence>
<dbReference type="InterPro" id="IPR017241">
    <property type="entry name" value="Toll-like_receptor"/>
</dbReference>
<dbReference type="InterPro" id="IPR003591">
    <property type="entry name" value="Leu-rich_rpt_typical-subtyp"/>
</dbReference>
<dbReference type="OMA" id="QQQIFWN"/>
<feature type="domain" description="TIR" evidence="19">
    <location>
        <begin position="639"/>
        <end position="782"/>
    </location>
</feature>
<dbReference type="PROSITE" id="PS50104">
    <property type="entry name" value="TIR"/>
    <property type="match status" value="1"/>
</dbReference>
<protein>
    <recommendedName>
        <fullName evidence="15">Toll-like receptor 2</fullName>
    </recommendedName>
</protein>
<dbReference type="PRINTS" id="PR01537">
    <property type="entry name" value="INTRLKN1R1F"/>
</dbReference>
<dbReference type="SUPFAM" id="SSF52058">
    <property type="entry name" value="L domain-like"/>
    <property type="match status" value="2"/>
</dbReference>
<dbReference type="GeneTree" id="ENSGT00940000156323"/>
<keyword evidence="10 17" id="KW-0472">Membrane</keyword>
<evidence type="ECO:0000256" key="11">
    <source>
        <dbReference type="ARBA" id="ARBA00023157"/>
    </source>
</evidence>
<comment type="similarity">
    <text evidence="2 15">Belongs to the Toll-like receptor family.</text>
</comment>
<accession>A0A3Q3F713</accession>
<dbReference type="AlphaFoldDB" id="A0A3Q3F713"/>
<feature type="disulfide bond" evidence="16">
    <location>
        <begin position="353"/>
        <end position="382"/>
    </location>
</feature>
<organism evidence="20 21">
    <name type="scientific">Kryptolebias marmoratus</name>
    <name type="common">Mangrove killifish</name>
    <name type="synonym">Rivulus marmoratus</name>
    <dbReference type="NCBI Taxonomy" id="37003"/>
    <lineage>
        <taxon>Eukaryota</taxon>
        <taxon>Metazoa</taxon>
        <taxon>Chordata</taxon>
        <taxon>Craniata</taxon>
        <taxon>Vertebrata</taxon>
        <taxon>Euteleostomi</taxon>
        <taxon>Actinopterygii</taxon>
        <taxon>Neopterygii</taxon>
        <taxon>Teleostei</taxon>
        <taxon>Neoteleostei</taxon>
        <taxon>Acanthomorphata</taxon>
        <taxon>Ovalentaria</taxon>
        <taxon>Atherinomorphae</taxon>
        <taxon>Cyprinodontiformes</taxon>
        <taxon>Rivulidae</taxon>
        <taxon>Kryptolebias</taxon>
    </lineage>
</organism>
<dbReference type="Gene3D" id="3.80.10.10">
    <property type="entry name" value="Ribonuclease Inhibitor"/>
    <property type="match status" value="1"/>
</dbReference>
<dbReference type="SUPFAM" id="SSF52200">
    <property type="entry name" value="Toll/Interleukin receptor TIR domain"/>
    <property type="match status" value="1"/>
</dbReference>
<evidence type="ECO:0000313" key="21">
    <source>
        <dbReference type="Proteomes" id="UP000264800"/>
    </source>
</evidence>
<dbReference type="SMART" id="SM00369">
    <property type="entry name" value="LRR_TYP"/>
    <property type="match status" value="7"/>
</dbReference>
<dbReference type="Gene3D" id="3.40.50.10140">
    <property type="entry name" value="Toll/interleukin-1 receptor homology (TIR) domain"/>
    <property type="match status" value="1"/>
</dbReference>
<proteinExistence type="inferred from homology"/>
<evidence type="ECO:0000256" key="3">
    <source>
        <dbReference type="ARBA" id="ARBA00022588"/>
    </source>
</evidence>
<keyword evidence="9 17" id="KW-1133">Transmembrane helix</keyword>
<dbReference type="GO" id="GO:0045087">
    <property type="term" value="P:innate immune response"/>
    <property type="evidence" value="ECO:0007669"/>
    <property type="project" value="UniProtKB-UniRule"/>
</dbReference>
<keyword evidence="4" id="KW-0433">Leucine-rich repeat</keyword>
<dbReference type="FunFam" id="3.40.50.10140:FF:000001">
    <property type="entry name" value="Toll-like receptor 2"/>
    <property type="match status" value="1"/>
</dbReference>
<evidence type="ECO:0000256" key="5">
    <source>
        <dbReference type="ARBA" id="ARBA00022692"/>
    </source>
</evidence>
<dbReference type="InterPro" id="IPR032675">
    <property type="entry name" value="LRR_dom_sf"/>
</dbReference>
<evidence type="ECO:0000256" key="12">
    <source>
        <dbReference type="ARBA" id="ARBA00023170"/>
    </source>
</evidence>
<evidence type="ECO:0000256" key="2">
    <source>
        <dbReference type="ARBA" id="ARBA00009634"/>
    </source>
</evidence>
<dbReference type="GO" id="GO:0004888">
    <property type="term" value="F:transmembrane signaling receptor activity"/>
    <property type="evidence" value="ECO:0007669"/>
    <property type="project" value="InterPro"/>
</dbReference>
<dbReference type="GO" id="GO:0002224">
    <property type="term" value="P:toll-like receptor signaling pathway"/>
    <property type="evidence" value="ECO:0007669"/>
    <property type="project" value="UniProtKB-UniRule"/>
</dbReference>
<evidence type="ECO:0000256" key="10">
    <source>
        <dbReference type="ARBA" id="ARBA00023136"/>
    </source>
</evidence>
<evidence type="ECO:0000256" key="13">
    <source>
        <dbReference type="ARBA" id="ARBA00023180"/>
    </source>
</evidence>
<keyword evidence="11 16" id="KW-1015">Disulfide bond</keyword>
<evidence type="ECO:0000259" key="19">
    <source>
        <dbReference type="PROSITE" id="PS50104"/>
    </source>
</evidence>
<dbReference type="SMART" id="SM00255">
    <property type="entry name" value="TIR"/>
    <property type="match status" value="1"/>
</dbReference>
<evidence type="ECO:0000256" key="8">
    <source>
        <dbReference type="ARBA" id="ARBA00022859"/>
    </source>
</evidence>
<reference evidence="20" key="1">
    <citation type="submission" date="2025-08" db="UniProtKB">
        <authorList>
            <consortium name="Ensembl"/>
        </authorList>
    </citation>
    <scope>IDENTIFICATION</scope>
</reference>
<dbReference type="PIRSF" id="PIRSF037595">
    <property type="entry name" value="Toll-like_receptor"/>
    <property type="match status" value="1"/>
</dbReference>
<dbReference type="STRING" id="37003.ENSKMAP00000009272"/>
<evidence type="ECO:0000256" key="17">
    <source>
        <dbReference type="SAM" id="Phobius"/>
    </source>
</evidence>
<comment type="function">
    <text evidence="15">Cooperates with LY96 to mediate the innate immune response to bacterial lipoproteins and other microbial cell wall components. Cooperates with TLR1 or TLR6 to mediate the innate immune response to bacterial lipoproteins or lipopeptides. Acts via MYD88 and TRAF6, leading to NF-kappa-B activation, cytokine secretion and the inflammatory response.</text>
</comment>
<evidence type="ECO:0000256" key="15">
    <source>
        <dbReference type="PIRNR" id="PIRNR037595"/>
    </source>
</evidence>
<reference evidence="20" key="2">
    <citation type="submission" date="2025-09" db="UniProtKB">
        <authorList>
            <consortium name="Ensembl"/>
        </authorList>
    </citation>
    <scope>IDENTIFICATION</scope>
</reference>
<keyword evidence="7" id="KW-0677">Repeat</keyword>
<feature type="transmembrane region" description="Helical" evidence="17">
    <location>
        <begin position="589"/>
        <end position="611"/>
    </location>
</feature>
<keyword evidence="8 15" id="KW-0391">Immunity</keyword>
<dbReference type="GO" id="GO:0042497">
    <property type="term" value="F:triacyl lipopeptide binding"/>
    <property type="evidence" value="ECO:0007669"/>
    <property type="project" value="TreeGrafter"/>
</dbReference>
<dbReference type="Pfam" id="PF13855">
    <property type="entry name" value="LRR_8"/>
    <property type="match status" value="2"/>
</dbReference>
<dbReference type="GO" id="GO:0005886">
    <property type="term" value="C:plasma membrane"/>
    <property type="evidence" value="ECO:0007669"/>
    <property type="project" value="TreeGrafter"/>
</dbReference>
<evidence type="ECO:0000313" key="20">
    <source>
        <dbReference type="Ensembl" id="ENSKMAP00000009272.1"/>
    </source>
</evidence>
<feature type="disulfide bond" evidence="16">
    <location>
        <begin position="432"/>
        <end position="454"/>
    </location>
</feature>
<feature type="disulfide bond" evidence="16">
    <location>
        <begin position="32"/>
        <end position="37"/>
    </location>
</feature>
<comment type="subcellular location">
    <subcellularLocation>
        <location evidence="1">Membrane</location>
        <topology evidence="1">Single-pass type I membrane protein</topology>
    </subcellularLocation>
</comment>
<dbReference type="SMART" id="SM00364">
    <property type="entry name" value="LRR_BAC"/>
    <property type="match status" value="7"/>
</dbReference>
<keyword evidence="21" id="KW-1185">Reference proteome</keyword>
<keyword evidence="14 15" id="KW-0395">Inflammatory response</keyword>
<dbReference type="Ensembl" id="ENSKMAT00000009408.1">
    <property type="protein sequence ID" value="ENSKMAP00000009272.1"/>
    <property type="gene ID" value="ENSKMAG00000006926.1"/>
</dbReference>
<evidence type="ECO:0000256" key="18">
    <source>
        <dbReference type="SAM" id="SignalP"/>
    </source>
</evidence>
<dbReference type="Proteomes" id="UP000264800">
    <property type="component" value="Unplaced"/>
</dbReference>